<dbReference type="PANTHER" id="PTHR43673">
    <property type="entry name" value="NAD(P)H NITROREDUCTASE YDGI-RELATED"/>
    <property type="match status" value="1"/>
</dbReference>
<proteinExistence type="inferred from homology"/>
<comment type="cofactor">
    <cofactor evidence="1">
        <name>FMN</name>
        <dbReference type="ChEBI" id="CHEBI:58210"/>
    </cofactor>
</comment>
<comment type="caution">
    <text evidence="7">The sequence shown here is derived from an EMBL/GenBank/DDBJ whole genome shotgun (WGS) entry which is preliminary data.</text>
</comment>
<evidence type="ECO:0000256" key="4">
    <source>
        <dbReference type="ARBA" id="ARBA00022643"/>
    </source>
</evidence>
<gene>
    <name evidence="7" type="ORF">PQR57_35395</name>
</gene>
<evidence type="ECO:0000256" key="2">
    <source>
        <dbReference type="ARBA" id="ARBA00007118"/>
    </source>
</evidence>
<comment type="similarity">
    <text evidence="2">Belongs to the nitroreductase family.</text>
</comment>
<organism evidence="7 8">
    <name type="scientific">Paraburkholderia dipogonis</name>
    <dbReference type="NCBI Taxonomy" id="1211383"/>
    <lineage>
        <taxon>Bacteria</taxon>
        <taxon>Pseudomonadati</taxon>
        <taxon>Pseudomonadota</taxon>
        <taxon>Betaproteobacteria</taxon>
        <taxon>Burkholderiales</taxon>
        <taxon>Burkholderiaceae</taxon>
        <taxon>Paraburkholderia</taxon>
    </lineage>
</organism>
<dbReference type="InterPro" id="IPR000415">
    <property type="entry name" value="Nitroreductase-like"/>
</dbReference>
<evidence type="ECO:0000256" key="5">
    <source>
        <dbReference type="ARBA" id="ARBA00023002"/>
    </source>
</evidence>
<dbReference type="PANTHER" id="PTHR43673:SF2">
    <property type="entry name" value="NITROREDUCTASE"/>
    <property type="match status" value="1"/>
</dbReference>
<keyword evidence="3" id="KW-0285">Flavoprotein</keyword>
<dbReference type="SUPFAM" id="SSF55469">
    <property type="entry name" value="FMN-dependent nitroreductase-like"/>
    <property type="match status" value="1"/>
</dbReference>
<evidence type="ECO:0000259" key="6">
    <source>
        <dbReference type="Pfam" id="PF00881"/>
    </source>
</evidence>
<name>A0ABW9B284_9BURK</name>
<dbReference type="InterPro" id="IPR029479">
    <property type="entry name" value="Nitroreductase"/>
</dbReference>
<reference evidence="7 8" key="1">
    <citation type="journal article" date="2024" name="Chem. Sci.">
        <title>Discovery of megapolipeptins by genome mining of a Burkholderiales bacteria collection.</title>
        <authorList>
            <person name="Paulo B.S."/>
            <person name="Recchia M.J.J."/>
            <person name="Lee S."/>
            <person name="Fergusson C.H."/>
            <person name="Romanowski S.B."/>
            <person name="Hernandez A."/>
            <person name="Krull N."/>
            <person name="Liu D.Y."/>
            <person name="Cavanagh H."/>
            <person name="Bos A."/>
            <person name="Gray C.A."/>
            <person name="Murphy B.T."/>
            <person name="Linington R.G."/>
            <person name="Eustaquio A.S."/>
        </authorList>
    </citation>
    <scope>NUCLEOTIDE SEQUENCE [LARGE SCALE GENOMIC DNA]</scope>
    <source>
        <strain evidence="7 8">RL17-350-BIC-A</strain>
    </source>
</reference>
<evidence type="ECO:0000313" key="7">
    <source>
        <dbReference type="EMBL" id="MFM0006259.1"/>
    </source>
</evidence>
<keyword evidence="8" id="KW-1185">Reference proteome</keyword>
<dbReference type="CDD" id="cd02136">
    <property type="entry name" value="PnbA_NfnB-like"/>
    <property type="match status" value="1"/>
</dbReference>
<dbReference type="Pfam" id="PF00881">
    <property type="entry name" value="Nitroreductase"/>
    <property type="match status" value="1"/>
</dbReference>
<sequence>MSSESEAREYAPVSIRVEHPDSVDAAITSRFSARAFHTRPVAREAISEILSVASRAPSGTNIQPWKVYVLQGSSRDLLVEKVSEAHTLLYRDPTLAAFYKEQYDYYPSKWVSPYIDRRRQNGWSLYGLLGIDKDDKDSMHAQQKRNYRFFDAPVGMMFTIDLAMGGGALLDCGMFIQNIMLAARARGLHSCPQAAWNRFGRIVLPHIGASSHEMLVCALALGYACETALVNSFHTPREPVNAFTTWLWNDNSDLDLA</sequence>
<dbReference type="Gene3D" id="3.40.109.10">
    <property type="entry name" value="NADH Oxidase"/>
    <property type="match status" value="1"/>
</dbReference>
<keyword evidence="5" id="KW-0560">Oxidoreductase</keyword>
<feature type="domain" description="Nitroreductase" evidence="6">
    <location>
        <begin position="27"/>
        <end position="223"/>
    </location>
</feature>
<dbReference type="Proteomes" id="UP001629230">
    <property type="component" value="Unassembled WGS sequence"/>
</dbReference>
<keyword evidence="4" id="KW-0288">FMN</keyword>
<dbReference type="RefSeq" id="WP_408180818.1">
    <property type="nucleotide sequence ID" value="NZ_JAQQEZ010000038.1"/>
</dbReference>
<dbReference type="EMBL" id="JAQQEZ010000038">
    <property type="protein sequence ID" value="MFM0006259.1"/>
    <property type="molecule type" value="Genomic_DNA"/>
</dbReference>
<evidence type="ECO:0000256" key="3">
    <source>
        <dbReference type="ARBA" id="ARBA00022630"/>
    </source>
</evidence>
<evidence type="ECO:0000256" key="1">
    <source>
        <dbReference type="ARBA" id="ARBA00001917"/>
    </source>
</evidence>
<evidence type="ECO:0000313" key="8">
    <source>
        <dbReference type="Proteomes" id="UP001629230"/>
    </source>
</evidence>
<accession>A0ABW9B284</accession>
<protein>
    <submittedName>
        <fullName evidence="7">Nitroreductase</fullName>
    </submittedName>
</protein>